<protein>
    <submittedName>
        <fullName evidence="1">Uncharacterized protein</fullName>
    </submittedName>
</protein>
<dbReference type="Proteomes" id="UP001164250">
    <property type="component" value="Chromosome 11"/>
</dbReference>
<sequence>MSRDAPRGLEIKVQPTGGGPPMASTSGTMATSPNAGEKSVTVISVCIGNIRNIAAVSERRGRRRRMIGANSGRLSGIRKYGVDSLKKLSGVKLLFSCLSKIVEFSKSFDFEVKFVKLEKMGAMFRIGLLYVISGFGGSVMSALFLQQSISVGASGALFGLLGAMLSELIANWTIYANKFAAMLTLIFIIVVNLAMGILPHVDNFAHIGGFFSGFLLGFVLLIRPQFGWVSQKSVPPGYTVTSVKSKHKTYQYVLWVFSLILLIVGFTLGLVQLSRGVNMNDYCSRCHYMSCIPTSLWNCKAQEVYCQSTQIGNEVNLTCSGSGKSNIYPLSAADNPLKLDDLCSEICS</sequence>
<dbReference type="EMBL" id="CM047907">
    <property type="protein sequence ID" value="KAJ0083736.1"/>
    <property type="molecule type" value="Genomic_DNA"/>
</dbReference>
<evidence type="ECO:0000313" key="1">
    <source>
        <dbReference type="EMBL" id="KAJ0083736.1"/>
    </source>
</evidence>
<organism evidence="1 2">
    <name type="scientific">Pistacia atlantica</name>
    <dbReference type="NCBI Taxonomy" id="434234"/>
    <lineage>
        <taxon>Eukaryota</taxon>
        <taxon>Viridiplantae</taxon>
        <taxon>Streptophyta</taxon>
        <taxon>Embryophyta</taxon>
        <taxon>Tracheophyta</taxon>
        <taxon>Spermatophyta</taxon>
        <taxon>Magnoliopsida</taxon>
        <taxon>eudicotyledons</taxon>
        <taxon>Gunneridae</taxon>
        <taxon>Pentapetalae</taxon>
        <taxon>rosids</taxon>
        <taxon>malvids</taxon>
        <taxon>Sapindales</taxon>
        <taxon>Anacardiaceae</taxon>
        <taxon>Pistacia</taxon>
    </lineage>
</organism>
<evidence type="ECO:0000313" key="2">
    <source>
        <dbReference type="Proteomes" id="UP001164250"/>
    </source>
</evidence>
<gene>
    <name evidence="1" type="ORF">Patl1_30937</name>
</gene>
<keyword evidence="2" id="KW-1185">Reference proteome</keyword>
<name>A0ACC1ABC9_9ROSI</name>
<accession>A0ACC1ABC9</accession>
<comment type="caution">
    <text evidence="1">The sequence shown here is derived from an EMBL/GenBank/DDBJ whole genome shotgun (WGS) entry which is preliminary data.</text>
</comment>
<proteinExistence type="predicted"/>
<reference evidence="2" key="1">
    <citation type="journal article" date="2023" name="G3 (Bethesda)">
        <title>Genome assembly and association tests identify interacting loci associated with vigor, precocity, and sex in interspecific pistachio rootstocks.</title>
        <authorList>
            <person name="Palmer W."/>
            <person name="Jacygrad E."/>
            <person name="Sagayaradj S."/>
            <person name="Cavanaugh K."/>
            <person name="Han R."/>
            <person name="Bertier L."/>
            <person name="Beede B."/>
            <person name="Kafkas S."/>
            <person name="Golino D."/>
            <person name="Preece J."/>
            <person name="Michelmore R."/>
        </authorList>
    </citation>
    <scope>NUCLEOTIDE SEQUENCE [LARGE SCALE GENOMIC DNA]</scope>
</reference>